<dbReference type="GeneID" id="63777075"/>
<proteinExistence type="predicted"/>
<comment type="caution">
    <text evidence="1">The sequence shown here is derived from an EMBL/GenBank/DDBJ whole genome shotgun (WGS) entry which is preliminary data.</text>
</comment>
<gene>
    <name evidence="1" type="ORF">BCR38DRAFT_443199</name>
</gene>
<dbReference type="RefSeq" id="XP_040713239.1">
    <property type="nucleotide sequence ID" value="XM_040860863.1"/>
</dbReference>
<reference evidence="1 2" key="1">
    <citation type="submission" date="2016-07" db="EMBL/GenBank/DDBJ databases">
        <title>Pervasive Adenine N6-methylation of Active Genes in Fungi.</title>
        <authorList>
            <consortium name="DOE Joint Genome Institute"/>
            <person name="Mondo S.J."/>
            <person name="Dannebaum R.O."/>
            <person name="Kuo R.C."/>
            <person name="Labutti K."/>
            <person name="Haridas S."/>
            <person name="Kuo A."/>
            <person name="Salamov A."/>
            <person name="Ahrendt S.R."/>
            <person name="Lipzen A."/>
            <person name="Sullivan W."/>
            <person name="Andreopoulos W.B."/>
            <person name="Clum A."/>
            <person name="Lindquist E."/>
            <person name="Daum C."/>
            <person name="Ramamoorthy G.K."/>
            <person name="Gryganskyi A."/>
            <person name="Culley D."/>
            <person name="Magnuson J.K."/>
            <person name="James T.Y."/>
            <person name="O'Malley M.A."/>
            <person name="Stajich J.E."/>
            <person name="Spatafora J.W."/>
            <person name="Visel A."/>
            <person name="Grigoriev I.V."/>
        </authorList>
    </citation>
    <scope>NUCLEOTIDE SEQUENCE [LARGE SCALE GENOMIC DNA]</scope>
    <source>
        <strain evidence="1 2">CBS 129021</strain>
    </source>
</reference>
<sequence>MFIRASCIMHHANRVHSRTVNLSIAMRSSSLPWWWCSNPSRCRSWCMSWPLR</sequence>
<dbReference type="InParanoid" id="A0A1Y2DP07"/>
<dbReference type="AlphaFoldDB" id="A0A1Y2DP07"/>
<dbReference type="Proteomes" id="UP000193689">
    <property type="component" value="Unassembled WGS sequence"/>
</dbReference>
<evidence type="ECO:0000313" key="2">
    <source>
        <dbReference type="Proteomes" id="UP000193689"/>
    </source>
</evidence>
<name>A0A1Y2DP07_9PEZI</name>
<protein>
    <submittedName>
        <fullName evidence="1">Uncharacterized protein</fullName>
    </submittedName>
</protein>
<keyword evidence="2" id="KW-1185">Reference proteome</keyword>
<evidence type="ECO:0000313" key="1">
    <source>
        <dbReference type="EMBL" id="ORY61012.1"/>
    </source>
</evidence>
<dbReference type="EMBL" id="MCFJ01000011">
    <property type="protein sequence ID" value="ORY61012.1"/>
    <property type="molecule type" value="Genomic_DNA"/>
</dbReference>
<organism evidence="1 2">
    <name type="scientific">Pseudomassariella vexata</name>
    <dbReference type="NCBI Taxonomy" id="1141098"/>
    <lineage>
        <taxon>Eukaryota</taxon>
        <taxon>Fungi</taxon>
        <taxon>Dikarya</taxon>
        <taxon>Ascomycota</taxon>
        <taxon>Pezizomycotina</taxon>
        <taxon>Sordariomycetes</taxon>
        <taxon>Xylariomycetidae</taxon>
        <taxon>Amphisphaeriales</taxon>
        <taxon>Pseudomassariaceae</taxon>
        <taxon>Pseudomassariella</taxon>
    </lineage>
</organism>
<accession>A0A1Y2DP07</accession>